<evidence type="ECO:0000256" key="2">
    <source>
        <dbReference type="ARBA" id="ARBA00023054"/>
    </source>
</evidence>
<dbReference type="SMART" id="SM00784">
    <property type="entry name" value="SPT2"/>
    <property type="match status" value="1"/>
</dbReference>
<dbReference type="InterPro" id="IPR001557">
    <property type="entry name" value="L-lactate/malate_DH"/>
</dbReference>
<feature type="domain" description="UEV" evidence="5">
    <location>
        <begin position="718"/>
        <end position="861"/>
    </location>
</feature>
<dbReference type="Gene3D" id="3.10.110.10">
    <property type="entry name" value="Ubiquitin Conjugating Enzyme"/>
    <property type="match status" value="1"/>
</dbReference>
<feature type="compositionally biased region" description="Basic and acidic residues" evidence="4">
    <location>
        <begin position="186"/>
        <end position="256"/>
    </location>
</feature>
<accession>A0AAN8R0Z9</accession>
<dbReference type="Gene3D" id="3.40.50.720">
    <property type="entry name" value="NAD(P)-binding Rossmann-like Domain"/>
    <property type="match status" value="1"/>
</dbReference>
<feature type="coiled-coil region" evidence="3">
    <location>
        <begin position="690"/>
        <end position="724"/>
    </location>
</feature>
<feature type="compositionally biased region" description="Basic and acidic residues" evidence="4">
    <location>
        <begin position="112"/>
        <end position="123"/>
    </location>
</feature>
<dbReference type="PANTHER" id="PTHR43128:SF33">
    <property type="entry name" value="UBIQUITIN-CONJUGATING ENZYME E2 VARIANT 3"/>
    <property type="match status" value="1"/>
</dbReference>
<dbReference type="InterPro" id="IPR008883">
    <property type="entry name" value="UEV_N"/>
</dbReference>
<feature type="region of interest" description="Disordered" evidence="4">
    <location>
        <begin position="71"/>
        <end position="644"/>
    </location>
</feature>
<dbReference type="Pfam" id="PF05743">
    <property type="entry name" value="UEV"/>
    <property type="match status" value="1"/>
</dbReference>
<dbReference type="Pfam" id="PF00056">
    <property type="entry name" value="Ldh_1_N"/>
    <property type="match status" value="1"/>
</dbReference>
<dbReference type="SUPFAM" id="SSF51735">
    <property type="entry name" value="NAD(P)-binding Rossmann-fold domains"/>
    <property type="match status" value="1"/>
</dbReference>
<dbReference type="Pfam" id="PF08243">
    <property type="entry name" value="SPT2"/>
    <property type="match status" value="1"/>
</dbReference>
<feature type="compositionally biased region" description="Basic and acidic residues" evidence="4">
    <location>
        <begin position="1181"/>
        <end position="1208"/>
    </location>
</feature>
<evidence type="ECO:0000259" key="5">
    <source>
        <dbReference type="PROSITE" id="PS51322"/>
    </source>
</evidence>
<gene>
    <name evidence="6" type="ORF">J4Q44_G00119240</name>
</gene>
<dbReference type="GO" id="GO:0015031">
    <property type="term" value="P:protein transport"/>
    <property type="evidence" value="ECO:0007669"/>
    <property type="project" value="InterPro"/>
</dbReference>
<feature type="region of interest" description="Disordered" evidence="4">
    <location>
        <begin position="14"/>
        <end position="39"/>
    </location>
</feature>
<feature type="compositionally biased region" description="Pro residues" evidence="4">
    <location>
        <begin position="473"/>
        <end position="484"/>
    </location>
</feature>
<dbReference type="Proteomes" id="UP001356427">
    <property type="component" value="Unassembled WGS sequence"/>
</dbReference>
<dbReference type="Pfam" id="PF22878">
    <property type="entry name" value="SPT2_N"/>
    <property type="match status" value="1"/>
</dbReference>
<name>A0AAN8R0Z9_9TELE</name>
<feature type="compositionally biased region" description="Low complexity" evidence="4">
    <location>
        <begin position="258"/>
        <end position="267"/>
    </location>
</feature>
<proteinExistence type="inferred from homology"/>
<feature type="region of interest" description="Disordered" evidence="4">
    <location>
        <begin position="1166"/>
        <end position="1233"/>
    </location>
</feature>
<dbReference type="InterPro" id="IPR015955">
    <property type="entry name" value="Lactate_DH/Glyco_Ohase_4_C"/>
</dbReference>
<comment type="similarity">
    <text evidence="1">Belongs to the SPT2 family.</text>
</comment>
<reference evidence="6 7" key="1">
    <citation type="submission" date="2021-04" db="EMBL/GenBank/DDBJ databases">
        <authorList>
            <person name="De Guttry C."/>
            <person name="Zahm M."/>
            <person name="Klopp C."/>
            <person name="Cabau C."/>
            <person name="Louis A."/>
            <person name="Berthelot C."/>
            <person name="Parey E."/>
            <person name="Roest Crollius H."/>
            <person name="Montfort J."/>
            <person name="Robinson-Rechavi M."/>
            <person name="Bucao C."/>
            <person name="Bouchez O."/>
            <person name="Gislard M."/>
            <person name="Lluch J."/>
            <person name="Milhes M."/>
            <person name="Lampietro C."/>
            <person name="Lopez Roques C."/>
            <person name="Donnadieu C."/>
            <person name="Braasch I."/>
            <person name="Desvignes T."/>
            <person name="Postlethwait J."/>
            <person name="Bobe J."/>
            <person name="Wedekind C."/>
            <person name="Guiguen Y."/>
        </authorList>
    </citation>
    <scope>NUCLEOTIDE SEQUENCE [LARGE SCALE GENOMIC DNA]</scope>
    <source>
        <strain evidence="6">Cs_M1</strain>
        <tissue evidence="6">Blood</tissue>
    </source>
</reference>
<dbReference type="InterPro" id="IPR016135">
    <property type="entry name" value="UBQ-conjugating_enzyme/RWD"/>
</dbReference>
<evidence type="ECO:0000313" key="7">
    <source>
        <dbReference type="Proteomes" id="UP001356427"/>
    </source>
</evidence>
<evidence type="ECO:0000256" key="3">
    <source>
        <dbReference type="SAM" id="Coils"/>
    </source>
</evidence>
<keyword evidence="2 3" id="KW-0175">Coiled coil</keyword>
<organism evidence="6 7">
    <name type="scientific">Coregonus suidteri</name>
    <dbReference type="NCBI Taxonomy" id="861788"/>
    <lineage>
        <taxon>Eukaryota</taxon>
        <taxon>Metazoa</taxon>
        <taxon>Chordata</taxon>
        <taxon>Craniata</taxon>
        <taxon>Vertebrata</taxon>
        <taxon>Euteleostomi</taxon>
        <taxon>Actinopterygii</taxon>
        <taxon>Neopterygii</taxon>
        <taxon>Teleostei</taxon>
        <taxon>Protacanthopterygii</taxon>
        <taxon>Salmoniformes</taxon>
        <taxon>Salmonidae</taxon>
        <taxon>Coregoninae</taxon>
        <taxon>Coregonus</taxon>
    </lineage>
</organism>
<dbReference type="InterPro" id="IPR022383">
    <property type="entry name" value="Lactate/malate_DH_C"/>
</dbReference>
<keyword evidence="7" id="KW-1185">Reference proteome</keyword>
<evidence type="ECO:0000256" key="1">
    <source>
        <dbReference type="ARBA" id="ARBA00006461"/>
    </source>
</evidence>
<dbReference type="Pfam" id="PF02866">
    <property type="entry name" value="Ldh_1_C"/>
    <property type="match status" value="1"/>
</dbReference>
<dbReference type="InterPro" id="IPR054552">
    <property type="entry name" value="SPT2_N"/>
</dbReference>
<dbReference type="SUPFAM" id="SSF56327">
    <property type="entry name" value="LDH C-terminal domain-like"/>
    <property type="match status" value="1"/>
</dbReference>
<sequence length="1543" mass="168678">MDFENVLSIASQNQGLSSVPKRYSLQTGPPKKDPKVKGVNSAAVQAFLKKQEMESKKKEAMSMKKKEGLLAKRVELKSDRKARAMASRTKDNFRGYNGIPVVEEPKKRRSKGERGEEQQRSDTYDEDDEDNYEYAQTDSEPEPEPEPQRPRQAAPNSKPSKRPSGPSKPTPPPMNFAELLKLAQKKQFEPVEVKAKPSKKSEPERLRTADEIRELELERKAKRPDKGSRDSRPQERDRDRDGDRHKDRDRNRDGGDKSQASSSSSRKSTSDRDVRNGKQPHKSLSERPAPSGSGRKPKPPLPSCSSSERSHHGSAKPSQDRDRDRNREKPKAKPSQSSSSSLSGALSSKAPTKGAFSQVSAKHPTPRPSSAGHKPTATSDLNTPRKGNPSLPPGRPSSSGMRPSTAPSSVQARPQALGQSRSQQGGSLGQARASQGSSGRGGPSRSGKGEPARPGGSSTARPGSNGQMRPTAGGPPRPGGPPQARPGGGSVQGRLGDGGVRPPGNAPNRPGGEGLVPRRPPISMGSGPGRPKCTLVAETISSKTFGGGRGAPQRPGIPPRPGMPPSRPGMPPSRPGMPPSRPGMPPSRPGMPPSRPGMPPSRPGMPPRPGMQPRPMMTPQGTIRSPITSAYKRKYEDEEEYDSEMEDFIDDEGEDQDEISKHIKEIFGYDRTKYKEESDYALKFMESSWRDQQKEEARSLRLGIKEDEEELRLEEEEMKKKMAMNAKRKKYKFRDVAIEELKKVHQIHPAMKPVTGTYTFSDGTQKDLLKLIGNIPVKYEGRSYNLPILLWLMDSFPFTPPICLLRPTTNMVIREGKHVDARGRIYLPSLHNWDHPKSSVVGLLAEMISQFEEEPPLGTKSTGDNRDPNELLAFVSNLKINEGGVQHHDHSINKVTVIGGGDLGMASVMSILAKGKVDRLVFIDVAESSTKGGSMDLEIFNLPKVEVSKDLSASADSSVIVVTANAWSNEQSYVSVVQTNVDMYRGIIPGLVRLSPNAVLLIASQPVDIMTHVAWRQSGLPPSRVIGAGCNLDSERLCHVLDISINTHKQAWVIGELSDNKVPVLSKILMAGANHQHPEIAPGSKATKPLLDRAFEMLKGRGQRSWSVGLSIADISHSILVDQRKIHSVSTLAQGWGGIGAEVFLSLPCVLGVSGSTRLAGVSLGQEEDAKLRESSGSCGREGRAENEEGRREAERGVGEVVSGRDMRNTGGGGGGRGWKREDDEGSSSSSASERLSYWEVFEGRRSPAVWGTPSDTGNLVGLKGIRGEGLAKARGKEGREDRGSSRMRSRDSLVVDYHWVLRGHGARGVVGPRDAAGVLGVPGTGGVVKGDGVRPVELERGLETGLGLTRQRAPPDGGRSSFILRSSAMAACSCSTTTSSGRKNELDRRSWRNSLSLWLSIEVQHLPTEVGYNAELYLRSRPWGDGRIRVYRRRNERYTEACTLERDRFGGGGSVMAHPDMTLQHDNATSHAARSVRDFLQDRNVSSDETKIERFGLNAKRHVWRKPGTIPTMSHKRRVRVNGVCRRDTRQRRHFETLVKKQ</sequence>
<dbReference type="CDD" id="cd11685">
    <property type="entry name" value="UEV_TSG101-like"/>
    <property type="match status" value="1"/>
</dbReference>
<feature type="compositionally biased region" description="Pro residues" evidence="4">
    <location>
        <begin position="555"/>
        <end position="612"/>
    </location>
</feature>
<evidence type="ECO:0000313" key="6">
    <source>
        <dbReference type="EMBL" id="KAK6318633.1"/>
    </source>
</evidence>
<feature type="compositionally biased region" description="Low complexity" evidence="4">
    <location>
        <begin position="415"/>
        <end position="437"/>
    </location>
</feature>
<dbReference type="InterPro" id="IPR013256">
    <property type="entry name" value="Chromatin_SPT2"/>
</dbReference>
<dbReference type="PRINTS" id="PR00086">
    <property type="entry name" value="LLDHDRGNASE"/>
</dbReference>
<dbReference type="GO" id="GO:0004459">
    <property type="term" value="F:L-lactate dehydrogenase (NAD+) activity"/>
    <property type="evidence" value="ECO:0007669"/>
    <property type="project" value="TreeGrafter"/>
</dbReference>
<feature type="compositionally biased region" description="Basic and acidic residues" evidence="4">
    <location>
        <begin position="318"/>
        <end position="331"/>
    </location>
</feature>
<feature type="compositionally biased region" description="Basic and acidic residues" evidence="4">
    <location>
        <begin position="71"/>
        <end position="93"/>
    </location>
</feature>
<dbReference type="InterPro" id="IPR036291">
    <property type="entry name" value="NAD(P)-bd_dom_sf"/>
</dbReference>
<dbReference type="InterPro" id="IPR001236">
    <property type="entry name" value="Lactate/malate_DH_N"/>
</dbReference>
<feature type="compositionally biased region" description="Gly residues" evidence="4">
    <location>
        <begin position="486"/>
        <end position="501"/>
    </location>
</feature>
<protein>
    <recommendedName>
        <fullName evidence="5">UEV domain-containing protein</fullName>
    </recommendedName>
</protein>
<dbReference type="GO" id="GO:0006089">
    <property type="term" value="P:lactate metabolic process"/>
    <property type="evidence" value="ECO:0007669"/>
    <property type="project" value="TreeGrafter"/>
</dbReference>
<feature type="compositionally biased region" description="Polar residues" evidence="4">
    <location>
        <begin position="456"/>
        <end position="468"/>
    </location>
</feature>
<evidence type="ECO:0000256" key="4">
    <source>
        <dbReference type="SAM" id="MobiDB-lite"/>
    </source>
</evidence>
<dbReference type="PANTHER" id="PTHR43128">
    <property type="entry name" value="L-2-HYDROXYCARBOXYLATE DEHYDROGENASE (NAD(P)(+))"/>
    <property type="match status" value="1"/>
</dbReference>
<feature type="compositionally biased region" description="Low complexity" evidence="4">
    <location>
        <begin position="150"/>
        <end position="165"/>
    </location>
</feature>
<dbReference type="SUPFAM" id="SSF54495">
    <property type="entry name" value="UBC-like"/>
    <property type="match status" value="1"/>
</dbReference>
<dbReference type="EMBL" id="JAGTTL010000009">
    <property type="protein sequence ID" value="KAK6318633.1"/>
    <property type="molecule type" value="Genomic_DNA"/>
</dbReference>
<dbReference type="PROSITE" id="PS51322">
    <property type="entry name" value="UEV"/>
    <property type="match status" value="1"/>
</dbReference>
<feature type="compositionally biased region" description="Low complexity" evidence="4">
    <location>
        <begin position="333"/>
        <end position="351"/>
    </location>
</feature>
<comment type="caution">
    <text evidence="6">The sequence shown here is derived from an EMBL/GenBank/DDBJ whole genome shotgun (WGS) entry which is preliminary data.</text>
</comment>
<dbReference type="Gene3D" id="3.90.110.10">
    <property type="entry name" value="Lactate dehydrogenase/glycoside hydrolase, family 4, C-terminal"/>
    <property type="match status" value="1"/>
</dbReference>